<protein>
    <recommendedName>
        <fullName evidence="5">2-oxoglutarate-dependent ethylene/succinate-forming enzyme</fullName>
        <ecNumber evidence="4">1.13.12.19</ecNumber>
        <ecNumber evidence="3">1.14.20.7</ecNumber>
    </recommendedName>
    <alternativeName>
        <fullName evidence="7">2-oxoglutarate dioxygenase (ethylene-forming)</fullName>
    </alternativeName>
    <alternativeName>
        <fullName evidence="8">2-oxoglutarate/L-arginine monooxygenase/decarboxylase (succinate-forming)</fullName>
    </alternativeName>
</protein>
<comment type="similarity">
    <text evidence="11">Belongs to the iron/ascorbate-dependent oxidoreductase family.</text>
</comment>
<dbReference type="SUPFAM" id="SSF51197">
    <property type="entry name" value="Clavaminate synthase-like"/>
    <property type="match status" value="1"/>
</dbReference>
<dbReference type="PROSITE" id="PS51471">
    <property type="entry name" value="FE2OG_OXY"/>
    <property type="match status" value="1"/>
</dbReference>
<dbReference type="AlphaFoldDB" id="A0A919CR83"/>
<name>A0A919CR83_9PROT</name>
<organism evidence="13 14">
    <name type="scientific">Thalassobaculum fulvum</name>
    <dbReference type="NCBI Taxonomy" id="1633335"/>
    <lineage>
        <taxon>Bacteria</taxon>
        <taxon>Pseudomonadati</taxon>
        <taxon>Pseudomonadota</taxon>
        <taxon>Alphaproteobacteria</taxon>
        <taxon>Rhodospirillales</taxon>
        <taxon>Thalassobaculaceae</taxon>
        <taxon>Thalassobaculum</taxon>
    </lineage>
</organism>
<dbReference type="EMBL" id="BMZS01000010">
    <property type="protein sequence ID" value="GHD57999.1"/>
    <property type="molecule type" value="Genomic_DNA"/>
</dbReference>
<dbReference type="InterPro" id="IPR027443">
    <property type="entry name" value="IPNS-like_sf"/>
</dbReference>
<dbReference type="PRINTS" id="PR00682">
    <property type="entry name" value="IPNSYNTHASE"/>
</dbReference>
<evidence type="ECO:0000256" key="8">
    <source>
        <dbReference type="ARBA" id="ARBA00031282"/>
    </source>
</evidence>
<comment type="pathway">
    <text evidence="2">Alkene biosynthesis; ethylene biosynthesis via 2-oxoglutarate.</text>
</comment>
<keyword evidence="6" id="KW-0266">Ethylene biosynthesis</keyword>
<dbReference type="Pfam" id="PF14226">
    <property type="entry name" value="DIOX_N"/>
    <property type="match status" value="1"/>
</dbReference>
<evidence type="ECO:0000313" key="13">
    <source>
        <dbReference type="EMBL" id="GHD57999.1"/>
    </source>
</evidence>
<dbReference type="InterPro" id="IPR044861">
    <property type="entry name" value="IPNS-like_FE2OG_OXY"/>
</dbReference>
<dbReference type="GO" id="GO:0046872">
    <property type="term" value="F:metal ion binding"/>
    <property type="evidence" value="ECO:0007669"/>
    <property type="project" value="UniProtKB-KW"/>
</dbReference>
<dbReference type="EC" id="1.13.12.19" evidence="4"/>
<keyword evidence="14" id="KW-1185">Reference proteome</keyword>
<evidence type="ECO:0000256" key="6">
    <source>
        <dbReference type="ARBA" id="ARBA00022666"/>
    </source>
</evidence>
<evidence type="ECO:0000256" key="11">
    <source>
        <dbReference type="RuleBase" id="RU003682"/>
    </source>
</evidence>
<dbReference type="EC" id="1.14.20.7" evidence="3"/>
<comment type="catalytic activity">
    <reaction evidence="10">
        <text>L-arginine + 2-oxoglutarate + O2 = guanidine + L-glutamate 5-semialdehyde + succinate + CO2</text>
        <dbReference type="Rhea" id="RHEA:31535"/>
        <dbReference type="ChEBI" id="CHEBI:15379"/>
        <dbReference type="ChEBI" id="CHEBI:16526"/>
        <dbReference type="ChEBI" id="CHEBI:16810"/>
        <dbReference type="ChEBI" id="CHEBI:30031"/>
        <dbReference type="ChEBI" id="CHEBI:30087"/>
        <dbReference type="ChEBI" id="CHEBI:32682"/>
        <dbReference type="ChEBI" id="CHEBI:58066"/>
        <dbReference type="EC" id="1.14.20.7"/>
    </reaction>
</comment>
<reference evidence="13" key="1">
    <citation type="journal article" date="2014" name="Int. J. Syst. Evol. Microbiol.">
        <title>Complete genome sequence of Corynebacterium casei LMG S-19264T (=DSM 44701T), isolated from a smear-ripened cheese.</title>
        <authorList>
            <consortium name="US DOE Joint Genome Institute (JGI-PGF)"/>
            <person name="Walter F."/>
            <person name="Albersmeier A."/>
            <person name="Kalinowski J."/>
            <person name="Ruckert C."/>
        </authorList>
    </citation>
    <scope>NUCLEOTIDE SEQUENCE</scope>
    <source>
        <strain evidence="13">KCTC 42651</strain>
    </source>
</reference>
<evidence type="ECO:0000256" key="4">
    <source>
        <dbReference type="ARBA" id="ARBA00012531"/>
    </source>
</evidence>
<keyword evidence="11" id="KW-0408">Iron</keyword>
<dbReference type="InterPro" id="IPR005123">
    <property type="entry name" value="Oxoglu/Fe-dep_dioxygenase_dom"/>
</dbReference>
<comment type="caution">
    <text evidence="13">The sequence shown here is derived from an EMBL/GenBank/DDBJ whole genome shotgun (WGS) entry which is preliminary data.</text>
</comment>
<dbReference type="RefSeq" id="WP_189992978.1">
    <property type="nucleotide sequence ID" value="NZ_BMZS01000010.1"/>
</dbReference>
<gene>
    <name evidence="13" type="ORF">GCM10017083_40220</name>
</gene>
<comment type="catalytic activity">
    <reaction evidence="9">
        <text>2-oxoglutarate + O2 + 2 H(+) = ethene + 3 CO2 + H2O</text>
        <dbReference type="Rhea" id="RHEA:31523"/>
        <dbReference type="ChEBI" id="CHEBI:15377"/>
        <dbReference type="ChEBI" id="CHEBI:15378"/>
        <dbReference type="ChEBI" id="CHEBI:15379"/>
        <dbReference type="ChEBI" id="CHEBI:16526"/>
        <dbReference type="ChEBI" id="CHEBI:16810"/>
        <dbReference type="ChEBI" id="CHEBI:18153"/>
        <dbReference type="EC" id="1.13.12.19"/>
    </reaction>
</comment>
<evidence type="ECO:0000256" key="2">
    <source>
        <dbReference type="ARBA" id="ARBA00004767"/>
    </source>
</evidence>
<evidence type="ECO:0000256" key="1">
    <source>
        <dbReference type="ARBA" id="ARBA00001954"/>
    </source>
</evidence>
<evidence type="ECO:0000256" key="7">
    <source>
        <dbReference type="ARBA" id="ARBA00031011"/>
    </source>
</evidence>
<evidence type="ECO:0000256" key="3">
    <source>
        <dbReference type="ARBA" id="ARBA00012293"/>
    </source>
</evidence>
<dbReference type="InterPro" id="IPR050231">
    <property type="entry name" value="Iron_ascorbate_oxido_reductase"/>
</dbReference>
<evidence type="ECO:0000256" key="9">
    <source>
        <dbReference type="ARBA" id="ARBA00047725"/>
    </source>
</evidence>
<dbReference type="GO" id="GO:0102276">
    <property type="term" value="F:2-oxoglutarate oxygenase/decarboxylase (ethylene-forming) activity"/>
    <property type="evidence" value="ECO:0007669"/>
    <property type="project" value="UniProtKB-EC"/>
</dbReference>
<accession>A0A919CR83</accession>
<dbReference type="PANTHER" id="PTHR47990">
    <property type="entry name" value="2-OXOGLUTARATE (2OG) AND FE(II)-DEPENDENT OXYGENASE SUPERFAMILY PROTEIN-RELATED"/>
    <property type="match status" value="1"/>
</dbReference>
<dbReference type="Pfam" id="PF03171">
    <property type="entry name" value="2OG-FeII_Oxy"/>
    <property type="match status" value="1"/>
</dbReference>
<dbReference type="GO" id="GO:0009693">
    <property type="term" value="P:ethylene biosynthetic process"/>
    <property type="evidence" value="ECO:0007669"/>
    <property type="project" value="UniProtKB-KW"/>
</dbReference>
<dbReference type="InterPro" id="IPR026992">
    <property type="entry name" value="DIOX_N"/>
</dbReference>
<evidence type="ECO:0000259" key="12">
    <source>
        <dbReference type="PROSITE" id="PS51471"/>
    </source>
</evidence>
<dbReference type="Proteomes" id="UP000630353">
    <property type="component" value="Unassembled WGS sequence"/>
</dbReference>
<evidence type="ECO:0000313" key="14">
    <source>
        <dbReference type="Proteomes" id="UP000630353"/>
    </source>
</evidence>
<keyword evidence="11" id="KW-0560">Oxidoreductase</keyword>
<evidence type="ECO:0000256" key="10">
    <source>
        <dbReference type="ARBA" id="ARBA00049359"/>
    </source>
</evidence>
<comment type="cofactor">
    <cofactor evidence="1">
        <name>Fe(2+)</name>
        <dbReference type="ChEBI" id="CHEBI:29033"/>
    </cofactor>
</comment>
<keyword evidence="11" id="KW-0479">Metal-binding</keyword>
<sequence>MTRRDIPVLDLGPYRTGTPGALDALAAELRHAQENVGFFVVVNHGVPQARIDAAFESARRFHALPLEAKLALKANEHNIGYLPFKGSTTRSSRVNVNTKPNLNEALFVKRDLAPDHPDVLAGKRYKAPNQWPGETALPGFRADVVAYCDAMEALAKSLLPLYARALDLPADWFDKAFELPMYTLRMTHYPPVPEAEIEDNQFAIAPHTDSGFLTLLAQSDIPGLAIRLPDGTWIEPPMIPGSFVVNTGDLAHRWTNERFLSTPHRVVHRTPRDRYAIPFFFDCSYDHVMECIPTCTGPGNPPKYPPTTYPEYQLWFGSRNYAHIAPKAGEKMAAG</sequence>
<evidence type="ECO:0000256" key="5">
    <source>
        <dbReference type="ARBA" id="ARBA00019045"/>
    </source>
</evidence>
<reference evidence="13" key="2">
    <citation type="submission" date="2020-09" db="EMBL/GenBank/DDBJ databases">
        <authorList>
            <person name="Sun Q."/>
            <person name="Kim S."/>
        </authorList>
    </citation>
    <scope>NUCLEOTIDE SEQUENCE</scope>
    <source>
        <strain evidence="13">KCTC 42651</strain>
    </source>
</reference>
<dbReference type="Gene3D" id="2.60.120.330">
    <property type="entry name" value="B-lactam Antibiotic, Isopenicillin N Synthase, Chain"/>
    <property type="match status" value="1"/>
</dbReference>
<proteinExistence type="inferred from homology"/>
<feature type="domain" description="Fe2OG dioxygenase" evidence="12">
    <location>
        <begin position="179"/>
        <end position="283"/>
    </location>
</feature>